<dbReference type="EMBL" id="HACG01001101">
    <property type="protein sequence ID" value="CEK47966.1"/>
    <property type="molecule type" value="Transcribed_RNA"/>
</dbReference>
<dbReference type="AlphaFoldDB" id="A0A0B6XWT2"/>
<protein>
    <submittedName>
        <fullName evidence="1">Uncharacterized protein</fullName>
    </submittedName>
</protein>
<name>A0A0B6XWT2_9EUPU</name>
<evidence type="ECO:0000313" key="1">
    <source>
        <dbReference type="EMBL" id="CEK47966.1"/>
    </source>
</evidence>
<sequence>ANMDIPLRLQQNNTSPIDTIISRPPNRDPTIGHIMSLFCLASEADVVRTCST</sequence>
<organism evidence="1">
    <name type="scientific">Arion vulgaris</name>
    <dbReference type="NCBI Taxonomy" id="1028688"/>
    <lineage>
        <taxon>Eukaryota</taxon>
        <taxon>Metazoa</taxon>
        <taxon>Spiralia</taxon>
        <taxon>Lophotrochozoa</taxon>
        <taxon>Mollusca</taxon>
        <taxon>Gastropoda</taxon>
        <taxon>Heterobranchia</taxon>
        <taxon>Euthyneura</taxon>
        <taxon>Panpulmonata</taxon>
        <taxon>Eupulmonata</taxon>
        <taxon>Stylommatophora</taxon>
        <taxon>Helicina</taxon>
        <taxon>Arionoidea</taxon>
        <taxon>Arionidae</taxon>
        <taxon>Arion</taxon>
    </lineage>
</organism>
<reference evidence="1" key="1">
    <citation type="submission" date="2014-12" db="EMBL/GenBank/DDBJ databases">
        <title>Insight into the proteome of Arion vulgaris.</title>
        <authorList>
            <person name="Aradska J."/>
            <person name="Bulat T."/>
            <person name="Smidak R."/>
            <person name="Sarate P."/>
            <person name="Gangsoo J."/>
            <person name="Sialana F."/>
            <person name="Bilban M."/>
            <person name="Lubec G."/>
        </authorList>
    </citation>
    <scope>NUCLEOTIDE SEQUENCE</scope>
    <source>
        <tissue evidence="1">Skin</tissue>
    </source>
</reference>
<accession>A0A0B6XWT2</accession>
<gene>
    <name evidence="1" type="primary">ORF2775</name>
</gene>
<feature type="non-terminal residue" evidence="1">
    <location>
        <position position="1"/>
    </location>
</feature>
<proteinExistence type="predicted"/>